<feature type="domain" description="CSD" evidence="5">
    <location>
        <begin position="7"/>
        <end position="72"/>
    </location>
</feature>
<dbReference type="SUPFAM" id="SSF50249">
    <property type="entry name" value="Nucleic acid-binding proteins"/>
    <property type="match status" value="1"/>
</dbReference>
<dbReference type="Pfam" id="PF00313">
    <property type="entry name" value="CSD"/>
    <property type="match status" value="1"/>
</dbReference>
<dbReference type="Gene3D" id="4.10.60.10">
    <property type="entry name" value="Zinc finger, CCHC-type"/>
    <property type="match status" value="1"/>
</dbReference>
<dbReference type="InterPro" id="IPR036875">
    <property type="entry name" value="Znf_CCHC_sf"/>
</dbReference>
<dbReference type="Proteomes" id="UP000031036">
    <property type="component" value="Unassembled WGS sequence"/>
</dbReference>
<accession>A0A0B2VGQ4</accession>
<evidence type="ECO:0000256" key="3">
    <source>
        <dbReference type="ARBA" id="ARBA00022490"/>
    </source>
</evidence>
<protein>
    <submittedName>
        <fullName evidence="6">Protein lin-28</fullName>
    </submittedName>
</protein>
<dbReference type="EMBL" id="JPKZ01001699">
    <property type="protein sequence ID" value="KHN80629.1"/>
    <property type="molecule type" value="Genomic_DNA"/>
</dbReference>
<dbReference type="GO" id="GO:0005634">
    <property type="term" value="C:nucleus"/>
    <property type="evidence" value="ECO:0007669"/>
    <property type="project" value="TreeGrafter"/>
</dbReference>
<sequence length="171" mass="18844">MENVCDAQLGACKWFNVLKGYGFITPDGGGPDVFVHQSELRMDGFRSLEIGERVRFQIRQRKEGLEAANVTGAEADGHLKGSSIRPLGKNKASFIRCFNCGQYGKHTAAKCKAVGIDERRMKVCYACRSADHLIAQCPKRNSERVDGPPQDVGRGKKENSSSPEEIEKQAV</sequence>
<proteinExistence type="inferred from homology"/>
<dbReference type="GO" id="GO:0031054">
    <property type="term" value="P:pre-miRNA processing"/>
    <property type="evidence" value="ECO:0007669"/>
    <property type="project" value="TreeGrafter"/>
</dbReference>
<dbReference type="PANTHER" id="PTHR46109:SF1">
    <property type="entry name" value="PROTEIN LIN-28 HOMOLOG"/>
    <property type="match status" value="1"/>
</dbReference>
<dbReference type="PANTHER" id="PTHR46109">
    <property type="entry name" value="PROTEIN LIN-28"/>
    <property type="match status" value="1"/>
</dbReference>
<evidence type="ECO:0000256" key="1">
    <source>
        <dbReference type="ARBA" id="ARBA00004496"/>
    </source>
</evidence>
<dbReference type="PROSITE" id="PS00352">
    <property type="entry name" value="CSD_1"/>
    <property type="match status" value="1"/>
</dbReference>
<dbReference type="InterPro" id="IPR012340">
    <property type="entry name" value="NA-bd_OB-fold"/>
</dbReference>
<evidence type="ECO:0000313" key="7">
    <source>
        <dbReference type="Proteomes" id="UP000031036"/>
    </source>
</evidence>
<dbReference type="SMART" id="SM00357">
    <property type="entry name" value="CSP"/>
    <property type="match status" value="1"/>
</dbReference>
<dbReference type="GO" id="GO:0008270">
    <property type="term" value="F:zinc ion binding"/>
    <property type="evidence" value="ECO:0007669"/>
    <property type="project" value="InterPro"/>
</dbReference>
<dbReference type="GO" id="GO:0003729">
    <property type="term" value="F:mRNA binding"/>
    <property type="evidence" value="ECO:0007669"/>
    <property type="project" value="TreeGrafter"/>
</dbReference>
<reference evidence="6 7" key="1">
    <citation type="submission" date="2014-11" db="EMBL/GenBank/DDBJ databases">
        <title>Genetic blueprint of the zoonotic pathogen Toxocara canis.</title>
        <authorList>
            <person name="Zhu X.-Q."/>
            <person name="Korhonen P.K."/>
            <person name="Cai H."/>
            <person name="Young N.D."/>
            <person name="Nejsum P."/>
            <person name="von Samson-Himmelstjerna G."/>
            <person name="Boag P.R."/>
            <person name="Tan P."/>
            <person name="Li Q."/>
            <person name="Min J."/>
            <person name="Yang Y."/>
            <person name="Wang X."/>
            <person name="Fang X."/>
            <person name="Hall R.S."/>
            <person name="Hofmann A."/>
            <person name="Sternberg P.W."/>
            <person name="Jex A.R."/>
            <person name="Gasser R.B."/>
        </authorList>
    </citation>
    <scope>NUCLEOTIDE SEQUENCE [LARGE SCALE GENOMIC DNA]</scope>
    <source>
        <strain evidence="6">PN_DK_2014</strain>
    </source>
</reference>
<keyword evidence="3" id="KW-0963">Cytoplasm</keyword>
<evidence type="ECO:0000313" key="6">
    <source>
        <dbReference type="EMBL" id="KHN80629.1"/>
    </source>
</evidence>
<comment type="caution">
    <text evidence="6">The sequence shown here is derived from an EMBL/GenBank/DDBJ whole genome shotgun (WGS) entry which is preliminary data.</text>
</comment>
<keyword evidence="7" id="KW-1185">Reference proteome</keyword>
<dbReference type="PRINTS" id="PR00050">
    <property type="entry name" value="COLDSHOCK"/>
</dbReference>
<comment type="subcellular location">
    <subcellularLocation>
        <location evidence="1">Cytoplasm</location>
    </subcellularLocation>
</comment>
<evidence type="ECO:0000256" key="4">
    <source>
        <dbReference type="SAM" id="MobiDB-lite"/>
    </source>
</evidence>
<dbReference type="InterPro" id="IPR051373">
    <property type="entry name" value="Lin-28_RNA-binding"/>
</dbReference>
<evidence type="ECO:0000259" key="5">
    <source>
        <dbReference type="PROSITE" id="PS51857"/>
    </source>
</evidence>
<gene>
    <name evidence="6" type="primary">lin-28</name>
    <name evidence="6" type="ORF">Tcan_09900</name>
</gene>
<dbReference type="GO" id="GO:0019899">
    <property type="term" value="F:enzyme binding"/>
    <property type="evidence" value="ECO:0007669"/>
    <property type="project" value="UniProtKB-ARBA"/>
</dbReference>
<feature type="region of interest" description="Disordered" evidence="4">
    <location>
        <begin position="138"/>
        <end position="171"/>
    </location>
</feature>
<organism evidence="6 7">
    <name type="scientific">Toxocara canis</name>
    <name type="common">Canine roundworm</name>
    <dbReference type="NCBI Taxonomy" id="6265"/>
    <lineage>
        <taxon>Eukaryota</taxon>
        <taxon>Metazoa</taxon>
        <taxon>Ecdysozoa</taxon>
        <taxon>Nematoda</taxon>
        <taxon>Chromadorea</taxon>
        <taxon>Rhabditida</taxon>
        <taxon>Spirurina</taxon>
        <taxon>Ascaridomorpha</taxon>
        <taxon>Ascaridoidea</taxon>
        <taxon>Toxocaridae</taxon>
        <taxon>Toxocara</taxon>
    </lineage>
</organism>
<feature type="compositionally biased region" description="Basic and acidic residues" evidence="4">
    <location>
        <begin position="153"/>
        <end position="171"/>
    </location>
</feature>
<evidence type="ECO:0000256" key="2">
    <source>
        <dbReference type="ARBA" id="ARBA00008840"/>
    </source>
</evidence>
<dbReference type="InterPro" id="IPR019844">
    <property type="entry name" value="CSD_CS"/>
</dbReference>
<dbReference type="InterPro" id="IPR002059">
    <property type="entry name" value="CSP_DNA-bd"/>
</dbReference>
<name>A0A0B2VGQ4_TOXCA</name>
<dbReference type="OMA" id="KACYGCH"/>
<dbReference type="SMART" id="SM00343">
    <property type="entry name" value="ZnF_C2HC"/>
    <property type="match status" value="2"/>
</dbReference>
<dbReference type="PROSITE" id="PS51857">
    <property type="entry name" value="CSD_2"/>
    <property type="match status" value="1"/>
</dbReference>
<dbReference type="InterPro" id="IPR001878">
    <property type="entry name" value="Znf_CCHC"/>
</dbReference>
<dbReference type="CDD" id="cd04458">
    <property type="entry name" value="CSP_CDS"/>
    <property type="match status" value="1"/>
</dbReference>
<dbReference type="OrthoDB" id="422005at2759"/>
<dbReference type="GO" id="GO:0005737">
    <property type="term" value="C:cytoplasm"/>
    <property type="evidence" value="ECO:0007669"/>
    <property type="project" value="UniProtKB-SubCell"/>
</dbReference>
<dbReference type="STRING" id="6265.A0A0B2VGQ4"/>
<dbReference type="Gene3D" id="2.40.50.140">
    <property type="entry name" value="Nucleic acid-binding proteins"/>
    <property type="match status" value="1"/>
</dbReference>
<dbReference type="SUPFAM" id="SSF57756">
    <property type="entry name" value="Retrovirus zinc finger-like domains"/>
    <property type="match status" value="1"/>
</dbReference>
<comment type="similarity">
    <text evidence="2">Belongs to the lin-28 family.</text>
</comment>
<dbReference type="AlphaFoldDB" id="A0A0B2VGQ4"/>
<dbReference type="InterPro" id="IPR011129">
    <property type="entry name" value="CSD"/>
</dbReference>